<dbReference type="InterPro" id="IPR032861">
    <property type="entry name" value="TAXi_N"/>
</dbReference>
<evidence type="ECO:0000313" key="4">
    <source>
        <dbReference type="EMBL" id="KAF3340920.1"/>
    </source>
</evidence>
<evidence type="ECO:0000256" key="1">
    <source>
        <dbReference type="ARBA" id="ARBA00007447"/>
    </source>
</evidence>
<sequence>MAPIQNFTPFSVLLLLSISPFFTFIKQPSIHAKEQHPVKALVAPIYKSNTSIYTISLKINDANPNQQFLIDLSSTFLSFPCCPYSNPKKVQTSVTINSTDGKNPTGDVTVQNLKTSCNATSVASLARSPHSLSSQLISRLSMKKQFGICMPDSYSKQGEIFFGSEPYYTMFPYSVDLSTVITYIPLIKRPQNPSYMITLTGLVVNHTQILSFNSGTTALISTTDPYTKLRSDIYHSFIDAFNKESAGYARVASVKPFEICFNKSAVPFSRVGYYVPQIDLMLDEGKEWSIFGSNSMVQSGEEALCLGFVDGGMNMEHGMVIGGFQIENNFLLFDKDKSRLGFSSTLLFMRVMCSAFNFTSSN</sequence>
<dbReference type="InterPro" id="IPR001461">
    <property type="entry name" value="Aspartic_peptidase_A1"/>
</dbReference>
<accession>A0A833VSY7</accession>
<dbReference type="OrthoDB" id="1258937at2759"/>
<name>A0A833VSY7_9POAL</name>
<evidence type="ECO:0000259" key="3">
    <source>
        <dbReference type="PROSITE" id="PS51767"/>
    </source>
</evidence>
<dbReference type="SUPFAM" id="SSF50630">
    <property type="entry name" value="Acid proteases"/>
    <property type="match status" value="1"/>
</dbReference>
<protein>
    <submittedName>
        <fullName evidence="4">Basic 7S globulin 2-like protein</fullName>
    </submittedName>
</protein>
<dbReference type="PANTHER" id="PTHR47965:SF63">
    <property type="entry name" value="OS01G0937200 PROTEIN"/>
    <property type="match status" value="1"/>
</dbReference>
<reference evidence="4" key="1">
    <citation type="submission" date="2020-01" db="EMBL/GenBank/DDBJ databases">
        <title>Genome sequence of Kobresia littledalei, the first chromosome-level genome in the family Cyperaceae.</title>
        <authorList>
            <person name="Qu G."/>
        </authorList>
    </citation>
    <scope>NUCLEOTIDE SEQUENCE</scope>
    <source>
        <strain evidence="4">C.B.Clarke</strain>
        <tissue evidence="4">Leaf</tissue>
    </source>
</reference>
<dbReference type="Pfam" id="PF14541">
    <property type="entry name" value="TAXi_C"/>
    <property type="match status" value="1"/>
</dbReference>
<feature type="signal peptide" evidence="2">
    <location>
        <begin position="1"/>
        <end position="23"/>
    </location>
</feature>
<dbReference type="InterPro" id="IPR032799">
    <property type="entry name" value="TAXi_C"/>
</dbReference>
<dbReference type="Proteomes" id="UP000623129">
    <property type="component" value="Unassembled WGS sequence"/>
</dbReference>
<proteinExistence type="inferred from homology"/>
<keyword evidence="5" id="KW-1185">Reference proteome</keyword>
<dbReference type="GO" id="GO:0004190">
    <property type="term" value="F:aspartic-type endopeptidase activity"/>
    <property type="evidence" value="ECO:0007669"/>
    <property type="project" value="InterPro"/>
</dbReference>
<evidence type="ECO:0000313" key="5">
    <source>
        <dbReference type="Proteomes" id="UP000623129"/>
    </source>
</evidence>
<dbReference type="PANTHER" id="PTHR47965">
    <property type="entry name" value="ASPARTYL PROTEASE-RELATED"/>
    <property type="match status" value="1"/>
</dbReference>
<feature type="chain" id="PRO_5032990920" evidence="2">
    <location>
        <begin position="24"/>
        <end position="362"/>
    </location>
</feature>
<dbReference type="Pfam" id="PF14543">
    <property type="entry name" value="TAXi_N"/>
    <property type="match status" value="1"/>
</dbReference>
<keyword evidence="2" id="KW-0732">Signal</keyword>
<dbReference type="InterPro" id="IPR021109">
    <property type="entry name" value="Peptidase_aspartic_dom_sf"/>
</dbReference>
<comment type="caution">
    <text evidence="4">The sequence shown here is derived from an EMBL/GenBank/DDBJ whole genome shotgun (WGS) entry which is preliminary data.</text>
</comment>
<dbReference type="EMBL" id="SWLB01000002">
    <property type="protein sequence ID" value="KAF3340920.1"/>
    <property type="molecule type" value="Genomic_DNA"/>
</dbReference>
<comment type="similarity">
    <text evidence="1">Belongs to the peptidase A1 family.</text>
</comment>
<organism evidence="4 5">
    <name type="scientific">Carex littledalei</name>
    <dbReference type="NCBI Taxonomy" id="544730"/>
    <lineage>
        <taxon>Eukaryota</taxon>
        <taxon>Viridiplantae</taxon>
        <taxon>Streptophyta</taxon>
        <taxon>Embryophyta</taxon>
        <taxon>Tracheophyta</taxon>
        <taxon>Spermatophyta</taxon>
        <taxon>Magnoliopsida</taxon>
        <taxon>Liliopsida</taxon>
        <taxon>Poales</taxon>
        <taxon>Cyperaceae</taxon>
        <taxon>Cyperoideae</taxon>
        <taxon>Cariceae</taxon>
        <taxon>Carex</taxon>
        <taxon>Carex subgen. Euthyceras</taxon>
    </lineage>
</organism>
<gene>
    <name evidence="4" type="ORF">FCM35_KLT09764</name>
</gene>
<dbReference type="GO" id="GO:0006508">
    <property type="term" value="P:proteolysis"/>
    <property type="evidence" value="ECO:0007669"/>
    <property type="project" value="InterPro"/>
</dbReference>
<dbReference type="Gene3D" id="2.40.70.10">
    <property type="entry name" value="Acid Proteases"/>
    <property type="match status" value="2"/>
</dbReference>
<dbReference type="AlphaFoldDB" id="A0A833VSY7"/>
<dbReference type="PROSITE" id="PS51767">
    <property type="entry name" value="PEPTIDASE_A1"/>
    <property type="match status" value="1"/>
</dbReference>
<dbReference type="InterPro" id="IPR033121">
    <property type="entry name" value="PEPTIDASE_A1"/>
</dbReference>
<evidence type="ECO:0000256" key="2">
    <source>
        <dbReference type="SAM" id="SignalP"/>
    </source>
</evidence>
<feature type="domain" description="Peptidase A1" evidence="3">
    <location>
        <begin position="1"/>
        <end position="343"/>
    </location>
</feature>